<gene>
    <name evidence="3" type="ORF">A2982_00385</name>
</gene>
<comment type="caution">
    <text evidence="3">The sequence shown here is derived from an EMBL/GenBank/DDBJ whole genome shotgun (WGS) entry which is preliminary data.</text>
</comment>
<dbReference type="PANTHER" id="PTHR37938">
    <property type="entry name" value="BLL0215 PROTEIN"/>
    <property type="match status" value="1"/>
</dbReference>
<dbReference type="AlphaFoldDB" id="A0A1F4V6N5"/>
<keyword evidence="1" id="KW-0812">Transmembrane</keyword>
<sequence length="185" mass="21935">MVFNALLQKPKNVTFESQEKGEKVYFILRRHPITNIGWLFFSLVLIVIPLAYLAFAPNLEDTFIIRLNPNYEFILIIMWYSLTMLYTFESFLMWYFSTYIITDKRVIDVDFTGLWGKRVSEAPLDNVEDATYQTRSFLNILFDYGDIFMQTAAEKTEFEFDSVPKPGMVHDTLTDLVEARKRRYR</sequence>
<dbReference type="EMBL" id="MEVH01000004">
    <property type="protein sequence ID" value="OGC52283.1"/>
    <property type="molecule type" value="Genomic_DNA"/>
</dbReference>
<evidence type="ECO:0000313" key="4">
    <source>
        <dbReference type="Proteomes" id="UP000178771"/>
    </source>
</evidence>
<organism evidence="3 4">
    <name type="scientific">candidate division WWE3 bacterium RIFCSPLOWO2_01_FULL_39_13</name>
    <dbReference type="NCBI Taxonomy" id="1802624"/>
    <lineage>
        <taxon>Bacteria</taxon>
        <taxon>Katanobacteria</taxon>
    </lineage>
</organism>
<feature type="domain" description="YdbS-like PH" evidence="2">
    <location>
        <begin position="94"/>
        <end position="172"/>
    </location>
</feature>
<feature type="transmembrane region" description="Helical" evidence="1">
    <location>
        <begin position="75"/>
        <end position="96"/>
    </location>
</feature>
<evidence type="ECO:0000313" key="3">
    <source>
        <dbReference type="EMBL" id="OGC52283.1"/>
    </source>
</evidence>
<name>A0A1F4V6N5_UNCKA</name>
<dbReference type="Proteomes" id="UP000178771">
    <property type="component" value="Unassembled WGS sequence"/>
</dbReference>
<evidence type="ECO:0000256" key="1">
    <source>
        <dbReference type="SAM" id="Phobius"/>
    </source>
</evidence>
<evidence type="ECO:0000259" key="2">
    <source>
        <dbReference type="Pfam" id="PF03703"/>
    </source>
</evidence>
<dbReference type="PANTHER" id="PTHR37938:SF1">
    <property type="entry name" value="BLL0215 PROTEIN"/>
    <property type="match status" value="1"/>
</dbReference>
<keyword evidence="1" id="KW-1133">Transmembrane helix</keyword>
<dbReference type="STRING" id="1802624.A2982_00385"/>
<proteinExistence type="predicted"/>
<protein>
    <recommendedName>
        <fullName evidence="2">YdbS-like PH domain-containing protein</fullName>
    </recommendedName>
</protein>
<reference evidence="3 4" key="1">
    <citation type="journal article" date="2016" name="Nat. Commun.">
        <title>Thousands of microbial genomes shed light on interconnected biogeochemical processes in an aquifer system.</title>
        <authorList>
            <person name="Anantharaman K."/>
            <person name="Brown C.T."/>
            <person name="Hug L.A."/>
            <person name="Sharon I."/>
            <person name="Castelle C.J."/>
            <person name="Probst A.J."/>
            <person name="Thomas B.C."/>
            <person name="Singh A."/>
            <person name="Wilkins M.J."/>
            <person name="Karaoz U."/>
            <person name="Brodie E.L."/>
            <person name="Williams K.H."/>
            <person name="Hubbard S.S."/>
            <person name="Banfield J.F."/>
        </authorList>
    </citation>
    <scope>NUCLEOTIDE SEQUENCE [LARGE SCALE GENOMIC DNA]</scope>
</reference>
<accession>A0A1F4V6N5</accession>
<dbReference type="Pfam" id="PF03703">
    <property type="entry name" value="bPH_2"/>
    <property type="match status" value="1"/>
</dbReference>
<dbReference type="InterPro" id="IPR005182">
    <property type="entry name" value="YdbS-like_PH"/>
</dbReference>
<keyword evidence="1" id="KW-0472">Membrane</keyword>
<feature type="transmembrane region" description="Helical" evidence="1">
    <location>
        <begin position="36"/>
        <end position="55"/>
    </location>
</feature>